<dbReference type="Pfam" id="PF00583">
    <property type="entry name" value="Acetyltransf_1"/>
    <property type="match status" value="1"/>
</dbReference>
<dbReference type="RefSeq" id="WP_133442633.1">
    <property type="nucleotide sequence ID" value="NZ_SCWB01000001.1"/>
</dbReference>
<keyword evidence="3" id="KW-1185">Reference proteome</keyword>
<dbReference type="AlphaFoldDB" id="A0A4R6BX28"/>
<keyword evidence="2" id="KW-0808">Transferase</keyword>
<sequence length="160" mass="18541">MNAVEIRPMTRQLAEEIAVWDFGENYRFYNIEGDPFVIEEFQNGHYYAVFCNESLAAFFCDGETATVDAPYDDIHNCIDIGLALRPDMTSQGYGSQLIALILEFYQQLYLVEYFRLTVAAINQRAVKLYESTGFRQVKQFEVVEGNEKMLFYVMMMEVPS</sequence>
<organism evidence="2 3">
    <name type="scientific">Macrococcus lamae</name>
    <dbReference type="NCBI Taxonomy" id="198484"/>
    <lineage>
        <taxon>Bacteria</taxon>
        <taxon>Bacillati</taxon>
        <taxon>Bacillota</taxon>
        <taxon>Bacilli</taxon>
        <taxon>Bacillales</taxon>
        <taxon>Staphylococcaceae</taxon>
        <taxon>Macrococcus</taxon>
    </lineage>
</organism>
<dbReference type="SUPFAM" id="SSF55729">
    <property type="entry name" value="Acyl-CoA N-acyltransferases (Nat)"/>
    <property type="match status" value="1"/>
</dbReference>
<dbReference type="InterPro" id="IPR016181">
    <property type="entry name" value="Acyl_CoA_acyltransferase"/>
</dbReference>
<comment type="caution">
    <text evidence="2">The sequence shown here is derived from an EMBL/GenBank/DDBJ whole genome shotgun (WGS) entry which is preliminary data.</text>
</comment>
<gene>
    <name evidence="2" type="ORF">ERX29_00050</name>
</gene>
<feature type="domain" description="N-acetyltransferase" evidence="1">
    <location>
        <begin position="4"/>
        <end position="159"/>
    </location>
</feature>
<evidence type="ECO:0000313" key="2">
    <source>
        <dbReference type="EMBL" id="TDM13031.1"/>
    </source>
</evidence>
<dbReference type="EMBL" id="SCWB01000001">
    <property type="protein sequence ID" value="TDM13031.1"/>
    <property type="molecule type" value="Genomic_DNA"/>
</dbReference>
<dbReference type="OrthoDB" id="423921at2"/>
<evidence type="ECO:0000259" key="1">
    <source>
        <dbReference type="PROSITE" id="PS51186"/>
    </source>
</evidence>
<dbReference type="Proteomes" id="UP000294802">
    <property type="component" value="Unassembled WGS sequence"/>
</dbReference>
<reference evidence="2 3" key="1">
    <citation type="submission" date="2019-01" db="EMBL/GenBank/DDBJ databases">
        <title>Draft genome sequences of the type strains of six Macrococcus species.</title>
        <authorList>
            <person name="Mazhar S."/>
            <person name="Altermann E."/>
            <person name="Hill C."/>
            <person name="Mcauliffe O."/>
        </authorList>
    </citation>
    <scope>NUCLEOTIDE SEQUENCE [LARGE SCALE GENOMIC DNA]</scope>
    <source>
        <strain evidence="2 3">CCM4815</strain>
    </source>
</reference>
<protein>
    <submittedName>
        <fullName evidence="2">N-acetyltransferase</fullName>
    </submittedName>
</protein>
<dbReference type="InterPro" id="IPR000182">
    <property type="entry name" value="GNAT_dom"/>
</dbReference>
<evidence type="ECO:0000313" key="3">
    <source>
        <dbReference type="Proteomes" id="UP000294802"/>
    </source>
</evidence>
<name>A0A4R6BX28_9STAP</name>
<dbReference type="Gene3D" id="3.40.630.30">
    <property type="match status" value="1"/>
</dbReference>
<dbReference type="PROSITE" id="PS51186">
    <property type="entry name" value="GNAT"/>
    <property type="match status" value="1"/>
</dbReference>
<proteinExistence type="predicted"/>
<accession>A0A4R6BX28</accession>
<dbReference type="GO" id="GO:0016747">
    <property type="term" value="F:acyltransferase activity, transferring groups other than amino-acyl groups"/>
    <property type="evidence" value="ECO:0007669"/>
    <property type="project" value="InterPro"/>
</dbReference>